<evidence type="ECO:0000256" key="10">
    <source>
        <dbReference type="ARBA" id="ARBA00023002"/>
    </source>
</evidence>
<dbReference type="Gene3D" id="3.20.20.70">
    <property type="entry name" value="Aldolase class I"/>
    <property type="match status" value="1"/>
</dbReference>
<evidence type="ECO:0000256" key="13">
    <source>
        <dbReference type="HAMAP-Rule" id="MF_00225"/>
    </source>
</evidence>
<dbReference type="GO" id="GO:0044205">
    <property type="term" value="P:'de novo' UMP biosynthetic process"/>
    <property type="evidence" value="ECO:0007669"/>
    <property type="project" value="UniProtKB-UniRule"/>
</dbReference>
<evidence type="ECO:0000256" key="11">
    <source>
        <dbReference type="ARBA" id="ARBA00023136"/>
    </source>
</evidence>
<evidence type="ECO:0000256" key="4">
    <source>
        <dbReference type="ARBA" id="ARBA00005359"/>
    </source>
</evidence>
<feature type="binding site" evidence="13">
    <location>
        <position position="171"/>
    </location>
    <ligand>
        <name>FMN</name>
        <dbReference type="ChEBI" id="CHEBI:58210"/>
    </ligand>
</feature>
<dbReference type="OrthoDB" id="9802377at2"/>
<feature type="domain" description="Dihydroorotate dehydrogenase catalytic" evidence="14">
    <location>
        <begin position="47"/>
        <end position="337"/>
    </location>
</feature>
<organism evidence="15 16">
    <name type="scientific">Umboniibacter marinipuniceus</name>
    <dbReference type="NCBI Taxonomy" id="569599"/>
    <lineage>
        <taxon>Bacteria</taxon>
        <taxon>Pseudomonadati</taxon>
        <taxon>Pseudomonadota</taxon>
        <taxon>Gammaproteobacteria</taxon>
        <taxon>Cellvibrionales</taxon>
        <taxon>Cellvibrionaceae</taxon>
        <taxon>Umboniibacter</taxon>
    </lineage>
</organism>
<keyword evidence="7 13" id="KW-0285">Flavoprotein</keyword>
<keyword evidence="9 13" id="KW-0665">Pyrimidine biosynthesis</keyword>
<dbReference type="InterPro" id="IPR050074">
    <property type="entry name" value="DHO_dehydrogenase"/>
</dbReference>
<feature type="active site" description="Nucleophile" evidence="13">
    <location>
        <position position="174"/>
    </location>
</feature>
<feature type="binding site" evidence="13">
    <location>
        <position position="171"/>
    </location>
    <ligand>
        <name>substrate</name>
    </ligand>
</feature>
<dbReference type="GO" id="GO:0005886">
    <property type="term" value="C:plasma membrane"/>
    <property type="evidence" value="ECO:0007669"/>
    <property type="project" value="UniProtKB-SubCell"/>
</dbReference>
<feature type="binding site" evidence="13">
    <location>
        <position position="296"/>
    </location>
    <ligand>
        <name>FMN</name>
        <dbReference type="ChEBI" id="CHEBI:58210"/>
    </ligand>
</feature>
<feature type="binding site" evidence="13">
    <location>
        <position position="244"/>
    </location>
    <ligand>
        <name>FMN</name>
        <dbReference type="ChEBI" id="CHEBI:58210"/>
    </ligand>
</feature>
<evidence type="ECO:0000256" key="7">
    <source>
        <dbReference type="ARBA" id="ARBA00022630"/>
    </source>
</evidence>
<dbReference type="InterPro" id="IPR005719">
    <property type="entry name" value="Dihydroorotate_DH_2"/>
</dbReference>
<dbReference type="NCBIfam" id="TIGR01036">
    <property type="entry name" value="pyrD_sub2"/>
    <property type="match status" value="1"/>
</dbReference>
<comment type="cofactor">
    <cofactor evidence="13">
        <name>FMN</name>
        <dbReference type="ChEBI" id="CHEBI:58210"/>
    </cofactor>
    <text evidence="13">Binds 1 FMN per subunit.</text>
</comment>
<dbReference type="PANTHER" id="PTHR48109:SF4">
    <property type="entry name" value="DIHYDROOROTATE DEHYDROGENASE (QUINONE), MITOCHONDRIAL"/>
    <property type="match status" value="1"/>
</dbReference>
<dbReference type="SUPFAM" id="SSF51395">
    <property type="entry name" value="FMN-linked oxidoreductases"/>
    <property type="match status" value="1"/>
</dbReference>
<comment type="function">
    <text evidence="1 13">Catalyzes the conversion of dihydroorotate to orotate with quinone as electron acceptor.</text>
</comment>
<proteinExistence type="inferred from homology"/>
<dbReference type="PANTHER" id="PTHR48109">
    <property type="entry name" value="DIHYDROOROTATE DEHYDROGENASE (QUINONE), MITOCHONDRIAL-RELATED"/>
    <property type="match status" value="1"/>
</dbReference>
<dbReference type="RefSeq" id="WP_121876293.1">
    <property type="nucleotide sequence ID" value="NZ_REFJ01000002.1"/>
</dbReference>
<feature type="binding site" evidence="13">
    <location>
        <position position="176"/>
    </location>
    <ligand>
        <name>substrate</name>
    </ligand>
</feature>
<dbReference type="NCBIfam" id="NF003645">
    <property type="entry name" value="PRK05286.1-2"/>
    <property type="match status" value="1"/>
</dbReference>
<feature type="binding site" evidence="13">
    <location>
        <begin position="61"/>
        <end position="65"/>
    </location>
    <ligand>
        <name>FMN</name>
        <dbReference type="ChEBI" id="CHEBI:58210"/>
    </ligand>
</feature>
<keyword evidence="6 13" id="KW-1003">Cell membrane</keyword>
<feature type="binding site" evidence="13">
    <location>
        <begin position="110"/>
        <end position="114"/>
    </location>
    <ligand>
        <name>substrate</name>
    </ligand>
</feature>
<comment type="catalytic activity">
    <reaction evidence="12 13">
        <text>(S)-dihydroorotate + a quinone = orotate + a quinol</text>
        <dbReference type="Rhea" id="RHEA:30187"/>
        <dbReference type="ChEBI" id="CHEBI:24646"/>
        <dbReference type="ChEBI" id="CHEBI:30839"/>
        <dbReference type="ChEBI" id="CHEBI:30864"/>
        <dbReference type="ChEBI" id="CHEBI:132124"/>
        <dbReference type="EC" id="1.3.5.2"/>
    </reaction>
</comment>
<gene>
    <name evidence="13" type="primary">pyrD</name>
    <name evidence="15" type="ORF">DFR27_0934</name>
</gene>
<accession>A0A3M0A958</accession>
<keyword evidence="10 13" id="KW-0560">Oxidoreductase</keyword>
<dbReference type="Pfam" id="PF01180">
    <property type="entry name" value="DHO_dh"/>
    <property type="match status" value="1"/>
</dbReference>
<feature type="binding site" evidence="13">
    <location>
        <position position="85"/>
    </location>
    <ligand>
        <name>FMN</name>
        <dbReference type="ChEBI" id="CHEBI:58210"/>
    </ligand>
</feature>
<evidence type="ECO:0000259" key="14">
    <source>
        <dbReference type="Pfam" id="PF01180"/>
    </source>
</evidence>
<evidence type="ECO:0000313" key="16">
    <source>
        <dbReference type="Proteomes" id="UP000267187"/>
    </source>
</evidence>
<dbReference type="EC" id="1.3.5.2" evidence="13"/>
<protein>
    <recommendedName>
        <fullName evidence="13">Dihydroorotate dehydrogenase (quinone)</fullName>
        <ecNumber evidence="13">1.3.5.2</ecNumber>
    </recommendedName>
    <alternativeName>
        <fullName evidence="13">DHOdehase</fullName>
        <shortName evidence="13">DHOD</shortName>
        <shortName evidence="13">DHODase</shortName>
    </alternativeName>
    <alternativeName>
        <fullName evidence="13">Dihydroorotate oxidase</fullName>
    </alternativeName>
</protein>
<feature type="binding site" evidence="13">
    <location>
        <begin position="245"/>
        <end position="246"/>
    </location>
    <ligand>
        <name>substrate</name>
    </ligand>
</feature>
<dbReference type="NCBIfam" id="NF003646">
    <property type="entry name" value="PRK05286.1-4"/>
    <property type="match status" value="1"/>
</dbReference>
<feature type="binding site" evidence="13">
    <location>
        <position position="216"/>
    </location>
    <ligand>
        <name>FMN</name>
        <dbReference type="ChEBI" id="CHEBI:58210"/>
    </ligand>
</feature>
<dbReference type="AlphaFoldDB" id="A0A3M0A958"/>
<dbReference type="NCBIfam" id="NF003652">
    <property type="entry name" value="PRK05286.2-5"/>
    <property type="match status" value="1"/>
</dbReference>
<evidence type="ECO:0000256" key="8">
    <source>
        <dbReference type="ARBA" id="ARBA00022643"/>
    </source>
</evidence>
<dbReference type="FunFam" id="3.20.20.70:FF:000028">
    <property type="entry name" value="Dihydroorotate dehydrogenase (quinone)"/>
    <property type="match status" value="1"/>
</dbReference>
<dbReference type="GO" id="GO:0006207">
    <property type="term" value="P:'de novo' pyrimidine nucleobase biosynthetic process"/>
    <property type="evidence" value="ECO:0007669"/>
    <property type="project" value="UniProtKB-UniRule"/>
</dbReference>
<comment type="pathway">
    <text evidence="3 13">Pyrimidine metabolism; UMP biosynthesis via de novo pathway; orotate from (S)-dihydroorotate (quinone route): step 1/1.</text>
</comment>
<keyword evidence="16" id="KW-1185">Reference proteome</keyword>
<dbReference type="InterPro" id="IPR013785">
    <property type="entry name" value="Aldolase_TIM"/>
</dbReference>
<keyword evidence="8 13" id="KW-0288">FMN</keyword>
<dbReference type="PROSITE" id="PS00911">
    <property type="entry name" value="DHODEHASE_1"/>
    <property type="match status" value="1"/>
</dbReference>
<dbReference type="GO" id="GO:0106430">
    <property type="term" value="F:dihydroorotate dehydrogenase (quinone) activity"/>
    <property type="evidence" value="ECO:0007669"/>
    <property type="project" value="UniProtKB-EC"/>
</dbReference>
<evidence type="ECO:0000256" key="6">
    <source>
        <dbReference type="ARBA" id="ARBA00022475"/>
    </source>
</evidence>
<dbReference type="InterPro" id="IPR001295">
    <property type="entry name" value="Dihydroorotate_DH_CS"/>
</dbReference>
<dbReference type="CDD" id="cd04738">
    <property type="entry name" value="DHOD_2_like"/>
    <property type="match status" value="1"/>
</dbReference>
<dbReference type="Proteomes" id="UP000267187">
    <property type="component" value="Unassembled WGS sequence"/>
</dbReference>
<feature type="binding site" evidence="13">
    <location>
        <position position="65"/>
    </location>
    <ligand>
        <name>substrate</name>
    </ligand>
</feature>
<reference evidence="15 16" key="1">
    <citation type="submission" date="2018-10" db="EMBL/GenBank/DDBJ databases">
        <title>Genomic Encyclopedia of Type Strains, Phase IV (KMG-IV): sequencing the most valuable type-strain genomes for metagenomic binning, comparative biology and taxonomic classification.</title>
        <authorList>
            <person name="Goeker M."/>
        </authorList>
    </citation>
    <scope>NUCLEOTIDE SEQUENCE [LARGE SCALE GENOMIC DNA]</scope>
    <source>
        <strain evidence="15 16">DSM 25080</strain>
    </source>
</reference>
<dbReference type="PROSITE" id="PS00912">
    <property type="entry name" value="DHODEHASE_2"/>
    <property type="match status" value="1"/>
</dbReference>
<comment type="similarity">
    <text evidence="4 13">Belongs to the dihydroorotate dehydrogenase family. Type 2 subfamily.</text>
</comment>
<sequence length="340" mass="36203">MFSLVKPLLFSMSAEAAHDLTIDGLSALGRLGLVSLAGKRRVDDPYTCMGLNFPNRVGLAAGLDKNGVAIDAFGAMGFGSVEVGTVTPRPQPGNPKPRLFRLEEHGAIINRMGFNNAGVDALVERLAARKFDGVVGVNIGKNFDTPVEEAASDYLHCLDKVYAFSDYVTVNLSSPNTPGLRELQFGAKLDELLGQLRERQLQLQSQHQRYVPIAVKLAPDMEDDDLRQVADQIVASELDAVIATNTTLDRSAVNGHPLAGEAGGLSGSPLTKKAAHCCQVLSDQLAGKIPLIGVGGINSGEVAAERIEAGADLVQIYSSFIYQGPELIKDAAKAIKKLRS</sequence>
<evidence type="ECO:0000256" key="2">
    <source>
        <dbReference type="ARBA" id="ARBA00004202"/>
    </source>
</evidence>
<dbReference type="GO" id="GO:0005737">
    <property type="term" value="C:cytoplasm"/>
    <property type="evidence" value="ECO:0007669"/>
    <property type="project" value="InterPro"/>
</dbReference>
<name>A0A3M0A958_9GAMM</name>
<keyword evidence="11 13" id="KW-0472">Membrane</keyword>
<evidence type="ECO:0000256" key="5">
    <source>
        <dbReference type="ARBA" id="ARBA00011245"/>
    </source>
</evidence>
<evidence type="ECO:0000256" key="1">
    <source>
        <dbReference type="ARBA" id="ARBA00003125"/>
    </source>
</evidence>
<comment type="subcellular location">
    <subcellularLocation>
        <location evidence="2 13">Cell membrane</location>
        <topology evidence="2 13">Peripheral membrane protein</topology>
    </subcellularLocation>
</comment>
<dbReference type="UniPathway" id="UPA00070">
    <property type="reaction ID" value="UER00946"/>
</dbReference>
<dbReference type="PIRSF" id="PIRSF000164">
    <property type="entry name" value="DHO_oxidase"/>
    <property type="match status" value="1"/>
</dbReference>
<dbReference type="InterPro" id="IPR005720">
    <property type="entry name" value="Dihydroorotate_DH_cat"/>
</dbReference>
<dbReference type="InterPro" id="IPR012135">
    <property type="entry name" value="Dihydroorotate_DH_1_2"/>
</dbReference>
<comment type="caution">
    <text evidence="15">The sequence shown here is derived from an EMBL/GenBank/DDBJ whole genome shotgun (WGS) entry which is preliminary data.</text>
</comment>
<evidence type="ECO:0000313" key="15">
    <source>
        <dbReference type="EMBL" id="RMA81136.1"/>
    </source>
</evidence>
<dbReference type="EMBL" id="REFJ01000002">
    <property type="protein sequence ID" value="RMA81136.1"/>
    <property type="molecule type" value="Genomic_DNA"/>
</dbReference>
<evidence type="ECO:0000256" key="3">
    <source>
        <dbReference type="ARBA" id="ARBA00005161"/>
    </source>
</evidence>
<evidence type="ECO:0000256" key="12">
    <source>
        <dbReference type="ARBA" id="ARBA00048639"/>
    </source>
</evidence>
<dbReference type="HAMAP" id="MF_00225">
    <property type="entry name" value="DHO_dh_type2"/>
    <property type="match status" value="1"/>
</dbReference>
<dbReference type="NCBIfam" id="NF003644">
    <property type="entry name" value="PRK05286.1-1"/>
    <property type="match status" value="1"/>
</dbReference>
<evidence type="ECO:0000256" key="9">
    <source>
        <dbReference type="ARBA" id="ARBA00022975"/>
    </source>
</evidence>
<feature type="binding site" evidence="13">
    <location>
        <position position="267"/>
    </location>
    <ligand>
        <name>FMN</name>
        <dbReference type="ChEBI" id="CHEBI:58210"/>
    </ligand>
</feature>
<feature type="binding site" evidence="13">
    <location>
        <begin position="317"/>
        <end position="318"/>
    </location>
    <ligand>
        <name>FMN</name>
        <dbReference type="ChEBI" id="CHEBI:58210"/>
    </ligand>
</feature>
<feature type="binding site" evidence="13">
    <location>
        <position position="138"/>
    </location>
    <ligand>
        <name>FMN</name>
        <dbReference type="ChEBI" id="CHEBI:58210"/>
    </ligand>
</feature>
<comment type="subunit">
    <text evidence="5 13">Monomer.</text>
</comment>